<dbReference type="Gene3D" id="3.40.50.410">
    <property type="entry name" value="von Willebrand factor, type A domain"/>
    <property type="match status" value="2"/>
</dbReference>
<sequence length="447" mass="47857">MSLFGPFFGAWRACFPGDRGPAALAPTPGPARPPAGCLRRFRGDSRGNVAVIFAVAIVPIMAMIGAAVDYSRGAAARAKLQAAVDAATLTAARNAGRMSDADLKKAVERALQGNMIGETTTTLGAVRVTKVGSSVRVEVDSSMQTSIWGVVGINSLDVNVVSQVRWNTPNIEIALVLDNTGSMSSNNKMTELKKAVLQFLKDMEDIRLTTEQVRISIVPFDTLVNIGTGTIGTTFRNSNWIRFDTTDLPTALRTTQQNWRGCLTDRDQPNDVNDATPNSTATRYRAADCANDALAQMNPLTSNFDTLRTVIGKMSPSGNTNITIGMQLGLATLSTGAPFTETASADPEVKRFMVLLTDGENTQNRFSNSSSAIDARAKLMCDAIKLPANRITLFTVRVIDGDEALLKACASPPVDNMSFYFSVTSAVGINAAFKSISDLITRLRLSV</sequence>
<dbReference type="AlphaFoldDB" id="A0A4D7B426"/>
<keyword evidence="4" id="KW-1185">Reference proteome</keyword>
<dbReference type="SMART" id="SM00327">
    <property type="entry name" value="VWA"/>
    <property type="match status" value="1"/>
</dbReference>
<keyword evidence="1" id="KW-0812">Transmembrane</keyword>
<gene>
    <name evidence="3" type="ORF">E8M01_00700</name>
</gene>
<dbReference type="SUPFAM" id="SSF53300">
    <property type="entry name" value="vWA-like"/>
    <property type="match status" value="1"/>
</dbReference>
<dbReference type="PROSITE" id="PS50234">
    <property type="entry name" value="VWFA"/>
    <property type="match status" value="1"/>
</dbReference>
<organism evidence="3 4">
    <name type="scientific">Phreatobacter stygius</name>
    <dbReference type="NCBI Taxonomy" id="1940610"/>
    <lineage>
        <taxon>Bacteria</taxon>
        <taxon>Pseudomonadati</taxon>
        <taxon>Pseudomonadota</taxon>
        <taxon>Alphaproteobacteria</taxon>
        <taxon>Hyphomicrobiales</taxon>
        <taxon>Phreatobacteraceae</taxon>
        <taxon>Phreatobacter</taxon>
    </lineage>
</organism>
<dbReference type="OrthoDB" id="7522752at2"/>
<evidence type="ECO:0000256" key="1">
    <source>
        <dbReference type="SAM" id="Phobius"/>
    </source>
</evidence>
<reference evidence="3 4" key="1">
    <citation type="submission" date="2019-04" db="EMBL/GenBank/DDBJ databases">
        <title>Phreatobacter aquaticus sp. nov.</title>
        <authorList>
            <person name="Choi A."/>
        </authorList>
    </citation>
    <scope>NUCLEOTIDE SEQUENCE [LARGE SCALE GENOMIC DNA]</scope>
    <source>
        <strain evidence="3 4">KCTC 52518</strain>
    </source>
</reference>
<keyword evidence="1" id="KW-1133">Transmembrane helix</keyword>
<dbReference type="Pfam" id="PF13400">
    <property type="entry name" value="Tad"/>
    <property type="match status" value="1"/>
</dbReference>
<evidence type="ECO:0000313" key="4">
    <source>
        <dbReference type="Proteomes" id="UP000298781"/>
    </source>
</evidence>
<dbReference type="CDD" id="cd00198">
    <property type="entry name" value="vWFA"/>
    <property type="match status" value="1"/>
</dbReference>
<dbReference type="InterPro" id="IPR036465">
    <property type="entry name" value="vWFA_dom_sf"/>
</dbReference>
<accession>A0A4D7B426</accession>
<dbReference type="KEGG" id="pstg:E8M01_00700"/>
<dbReference type="Pfam" id="PF00092">
    <property type="entry name" value="VWA"/>
    <property type="match status" value="1"/>
</dbReference>
<proteinExistence type="predicted"/>
<protein>
    <submittedName>
        <fullName evidence="3">VWA domain-containing protein</fullName>
    </submittedName>
</protein>
<feature type="domain" description="VWFA" evidence="2">
    <location>
        <begin position="172"/>
        <end position="443"/>
    </location>
</feature>
<evidence type="ECO:0000259" key="2">
    <source>
        <dbReference type="PROSITE" id="PS50234"/>
    </source>
</evidence>
<dbReference type="Proteomes" id="UP000298781">
    <property type="component" value="Chromosome"/>
</dbReference>
<evidence type="ECO:0000313" key="3">
    <source>
        <dbReference type="EMBL" id="QCI62892.1"/>
    </source>
</evidence>
<dbReference type="InterPro" id="IPR028087">
    <property type="entry name" value="Tad_N"/>
</dbReference>
<dbReference type="InterPro" id="IPR002035">
    <property type="entry name" value="VWF_A"/>
</dbReference>
<feature type="transmembrane region" description="Helical" evidence="1">
    <location>
        <begin position="49"/>
        <end position="68"/>
    </location>
</feature>
<dbReference type="EMBL" id="CP039690">
    <property type="protein sequence ID" value="QCI62892.1"/>
    <property type="molecule type" value="Genomic_DNA"/>
</dbReference>
<name>A0A4D7B426_9HYPH</name>
<keyword evidence="1" id="KW-0472">Membrane</keyword>